<dbReference type="SUPFAM" id="SSF51735">
    <property type="entry name" value="NAD(P)-binding Rossmann-fold domains"/>
    <property type="match status" value="1"/>
</dbReference>
<evidence type="ECO:0000313" key="5">
    <source>
        <dbReference type="Proteomes" id="UP001595829"/>
    </source>
</evidence>
<dbReference type="PANTHER" id="PTHR42760:SF96">
    <property type="entry name" value="3-OXOACYL-[ACYL-CARRIER-PROTEIN] REDUCTASE FABG"/>
    <property type="match status" value="1"/>
</dbReference>
<name>A0ABV9X7A2_9ACTN</name>
<keyword evidence="5" id="KW-1185">Reference proteome</keyword>
<comment type="similarity">
    <text evidence="1">Belongs to the short-chain dehydrogenases/reductases (SDR) family.</text>
</comment>
<accession>A0ABV9X7A2</accession>
<dbReference type="Gene3D" id="3.40.50.720">
    <property type="entry name" value="NAD(P)-binding Rossmann-like Domain"/>
    <property type="match status" value="1"/>
</dbReference>
<reference evidence="5" key="1">
    <citation type="journal article" date="2019" name="Int. J. Syst. Evol. Microbiol.">
        <title>The Global Catalogue of Microorganisms (GCM) 10K type strain sequencing project: providing services to taxonomists for standard genome sequencing and annotation.</title>
        <authorList>
            <consortium name="The Broad Institute Genomics Platform"/>
            <consortium name="The Broad Institute Genome Sequencing Center for Infectious Disease"/>
            <person name="Wu L."/>
            <person name="Ma J."/>
        </authorList>
    </citation>
    <scope>NUCLEOTIDE SEQUENCE [LARGE SCALE GENOMIC DNA]</scope>
    <source>
        <strain evidence="5">CGMCC 4.1648</strain>
    </source>
</reference>
<dbReference type="PRINTS" id="PR00080">
    <property type="entry name" value="SDRFAMILY"/>
</dbReference>
<protein>
    <submittedName>
        <fullName evidence="4">SDR family NAD(P)-dependent oxidoreductase</fullName>
    </submittedName>
</protein>
<dbReference type="Proteomes" id="UP001595829">
    <property type="component" value="Unassembled WGS sequence"/>
</dbReference>
<dbReference type="Pfam" id="PF13561">
    <property type="entry name" value="adh_short_C2"/>
    <property type="match status" value="1"/>
</dbReference>
<sequence length="290" mass="30725">MTTQQPRHHDDMGGPTGHDGPFTGQVALVIGGGRGIGAAVVEGFAHRGAHVIVADTDRLPSTYNHYRSTAVTGYAEACDLAARLRDKGLSVTAAEADATDEDAVRRLYAGIADGPGRLDTVVNAFGVTHVSPVEHMELTEFRHVVSGNLDGVFLSSRAALPLLRASGGGSIINFSSVSGRSGFAKVAHYCAAKFGVVGFTAALAQEVAKENIRVNAVCPGIVRSNMWRYLLSEFVRPGESEDECWERMRSMIPQREFQTPDDIAGLVVYLASAPRVTGQAISVDGGMTAP</sequence>
<evidence type="ECO:0000259" key="3">
    <source>
        <dbReference type="SMART" id="SM00822"/>
    </source>
</evidence>
<evidence type="ECO:0000256" key="2">
    <source>
        <dbReference type="SAM" id="MobiDB-lite"/>
    </source>
</evidence>
<comment type="caution">
    <text evidence="4">The sequence shown here is derived from an EMBL/GenBank/DDBJ whole genome shotgun (WGS) entry which is preliminary data.</text>
</comment>
<proteinExistence type="inferred from homology"/>
<dbReference type="CDD" id="cd05233">
    <property type="entry name" value="SDR_c"/>
    <property type="match status" value="1"/>
</dbReference>
<dbReference type="InterPro" id="IPR057326">
    <property type="entry name" value="KR_dom"/>
</dbReference>
<dbReference type="EMBL" id="JBHSJD010000002">
    <property type="protein sequence ID" value="MFC5021137.1"/>
    <property type="molecule type" value="Genomic_DNA"/>
</dbReference>
<gene>
    <name evidence="4" type="ORF">ACFPM3_03100</name>
</gene>
<evidence type="ECO:0000313" key="4">
    <source>
        <dbReference type="EMBL" id="MFC5021137.1"/>
    </source>
</evidence>
<feature type="region of interest" description="Disordered" evidence="2">
    <location>
        <begin position="1"/>
        <end position="23"/>
    </location>
</feature>
<dbReference type="PRINTS" id="PR00081">
    <property type="entry name" value="GDHRDH"/>
</dbReference>
<dbReference type="SMART" id="SM00822">
    <property type="entry name" value="PKS_KR"/>
    <property type="match status" value="1"/>
</dbReference>
<dbReference type="InterPro" id="IPR020904">
    <property type="entry name" value="Sc_DH/Rdtase_CS"/>
</dbReference>
<dbReference type="InterPro" id="IPR036291">
    <property type="entry name" value="NAD(P)-bd_dom_sf"/>
</dbReference>
<dbReference type="RefSeq" id="WP_345693125.1">
    <property type="nucleotide sequence ID" value="NZ_BAABIT010000001.1"/>
</dbReference>
<organism evidence="4 5">
    <name type="scientific">Streptomyces coeruleoprunus</name>
    <dbReference type="NCBI Taxonomy" id="285563"/>
    <lineage>
        <taxon>Bacteria</taxon>
        <taxon>Bacillati</taxon>
        <taxon>Actinomycetota</taxon>
        <taxon>Actinomycetes</taxon>
        <taxon>Kitasatosporales</taxon>
        <taxon>Streptomycetaceae</taxon>
        <taxon>Streptomyces</taxon>
    </lineage>
</organism>
<dbReference type="PANTHER" id="PTHR42760">
    <property type="entry name" value="SHORT-CHAIN DEHYDROGENASES/REDUCTASES FAMILY MEMBER"/>
    <property type="match status" value="1"/>
</dbReference>
<dbReference type="InterPro" id="IPR002347">
    <property type="entry name" value="SDR_fam"/>
</dbReference>
<dbReference type="PROSITE" id="PS00061">
    <property type="entry name" value="ADH_SHORT"/>
    <property type="match status" value="1"/>
</dbReference>
<evidence type="ECO:0000256" key="1">
    <source>
        <dbReference type="ARBA" id="ARBA00006484"/>
    </source>
</evidence>
<feature type="domain" description="Ketoreductase" evidence="3">
    <location>
        <begin position="25"/>
        <end position="225"/>
    </location>
</feature>